<protein>
    <submittedName>
        <fullName evidence="3">Ig-like domain-containing protein</fullName>
    </submittedName>
</protein>
<dbReference type="GO" id="GO:0004197">
    <property type="term" value="F:cysteine-type endopeptidase activity"/>
    <property type="evidence" value="ECO:0007669"/>
    <property type="project" value="InterPro"/>
</dbReference>
<organism evidence="3 4">
    <name type="scientific">Candidatus Pullichristensenella stercorigallinarum</name>
    <dbReference type="NCBI Taxonomy" id="2840909"/>
    <lineage>
        <taxon>Bacteria</taxon>
        <taxon>Bacillati</taxon>
        <taxon>Bacillota</taxon>
        <taxon>Clostridia</taxon>
        <taxon>Candidatus Pullichristensenella</taxon>
    </lineage>
</organism>
<dbReference type="Pfam" id="PF02368">
    <property type="entry name" value="Big_2"/>
    <property type="match status" value="2"/>
</dbReference>
<dbReference type="Pfam" id="PF00656">
    <property type="entry name" value="Peptidase_C14"/>
    <property type="match status" value="1"/>
</dbReference>
<dbReference type="InterPro" id="IPR029030">
    <property type="entry name" value="Caspase-like_dom_sf"/>
</dbReference>
<dbReference type="SMART" id="SM00635">
    <property type="entry name" value="BID_2"/>
    <property type="match status" value="2"/>
</dbReference>
<dbReference type="Proteomes" id="UP000824260">
    <property type="component" value="Unassembled WGS sequence"/>
</dbReference>
<dbReference type="Gene3D" id="2.60.120.380">
    <property type="match status" value="1"/>
</dbReference>
<feature type="domain" description="BIG2" evidence="2">
    <location>
        <begin position="243"/>
        <end position="318"/>
    </location>
</feature>
<evidence type="ECO:0000259" key="2">
    <source>
        <dbReference type="SMART" id="SM00635"/>
    </source>
</evidence>
<evidence type="ECO:0000313" key="3">
    <source>
        <dbReference type="EMBL" id="HIQ83854.1"/>
    </source>
</evidence>
<name>A0A9D1CY05_9FIRM</name>
<dbReference type="InterPro" id="IPR003343">
    <property type="entry name" value="Big_2"/>
</dbReference>
<comment type="caution">
    <text evidence="3">The sequence shown here is derived from an EMBL/GenBank/DDBJ whole genome shotgun (WGS) entry which is preliminary data.</text>
</comment>
<gene>
    <name evidence="3" type="ORF">IAA52_12250</name>
</gene>
<evidence type="ECO:0000313" key="4">
    <source>
        <dbReference type="Proteomes" id="UP000824260"/>
    </source>
</evidence>
<accession>A0A9D1CY05</accession>
<feature type="signal peptide" evidence="1">
    <location>
        <begin position="1"/>
        <end position="20"/>
    </location>
</feature>
<dbReference type="Gene3D" id="2.60.40.1080">
    <property type="match status" value="2"/>
</dbReference>
<dbReference type="InterPro" id="IPR011600">
    <property type="entry name" value="Pept_C14_caspase"/>
</dbReference>
<sequence>MIRKTTLAVLLFALFASVFAAGAFSVSISGAETAALPADAHAHVTLAGEEQRFSFTPAANSVYSVYFFPGDGESPAVDVRLYHGETLIASGGGSMRLFEASLNAGETYTLVLGGTGSGWLEVMRATLGRSFEKPIELDGDSLSYEKLLVRAGDAHWYAFTAQDGGPATIHAEPAENAESLVLCGVVMDASGHILREAGGDTGGFVIDCALEAGARYYVRVSALDASTGPYRLSVEQDTARAARPESVSLSAQSLAMGIGETQLLTAEVLPQDAHPTVTFSSSNPAVATVTQSGEVHALAAGEAVITARAWGGASASCTVEVAGVPLSGIAFSQSALTLRVSESVSTALEFYPEYASDRRVSYAVEGSDIISVTPDGVVTGLAEGTARIIATALDGGHTDILEVTVEPAAAKLRALIVGQQMYQESVNTVRVGSINTAQSVASMLQSQNVDGESYETTVLLDSTREETLAAIRTAFADAREGDISLFYITCHGYYAHGMSFFELYDGSVIAASDLERELRKIPGTVVVIADCCGSGGLIGQASSLEDFNRGIVQVFSGRIGSPSFAGSKYKVVASASLDQDSYRISFDENVTESDMATVLARALCDGAGWSLGSARRAALRADADYDRQITLNEIGLYLSRRVAWYLDVAGELAGSSTSYVQNVQVYPLGDPTVLFGRQGQ</sequence>
<keyword evidence="1" id="KW-0732">Signal</keyword>
<dbReference type="SUPFAM" id="SSF52129">
    <property type="entry name" value="Caspase-like"/>
    <property type="match status" value="1"/>
</dbReference>
<dbReference type="SUPFAM" id="SSF49373">
    <property type="entry name" value="Invasin/intimin cell-adhesion fragments"/>
    <property type="match status" value="2"/>
</dbReference>
<feature type="chain" id="PRO_5038339153" evidence="1">
    <location>
        <begin position="21"/>
        <end position="680"/>
    </location>
</feature>
<dbReference type="GO" id="GO:0006508">
    <property type="term" value="P:proteolysis"/>
    <property type="evidence" value="ECO:0007669"/>
    <property type="project" value="InterPro"/>
</dbReference>
<dbReference type="EMBL" id="DVFZ01000115">
    <property type="protein sequence ID" value="HIQ83854.1"/>
    <property type="molecule type" value="Genomic_DNA"/>
</dbReference>
<feature type="domain" description="BIG2" evidence="2">
    <location>
        <begin position="325"/>
        <end position="402"/>
    </location>
</feature>
<reference evidence="3" key="1">
    <citation type="submission" date="2020-10" db="EMBL/GenBank/DDBJ databases">
        <authorList>
            <person name="Gilroy R."/>
        </authorList>
    </citation>
    <scope>NUCLEOTIDE SEQUENCE</scope>
    <source>
        <strain evidence="3">ChiSjej6B24-2974</strain>
    </source>
</reference>
<evidence type="ECO:0000256" key="1">
    <source>
        <dbReference type="SAM" id="SignalP"/>
    </source>
</evidence>
<dbReference type="AlphaFoldDB" id="A0A9D1CY05"/>
<dbReference type="Gene3D" id="3.40.50.1460">
    <property type="match status" value="1"/>
</dbReference>
<dbReference type="InterPro" id="IPR008964">
    <property type="entry name" value="Invasin/intimin_cell_adhesion"/>
</dbReference>
<reference evidence="3" key="2">
    <citation type="journal article" date="2021" name="PeerJ">
        <title>Extensive microbial diversity within the chicken gut microbiome revealed by metagenomics and culture.</title>
        <authorList>
            <person name="Gilroy R."/>
            <person name="Ravi A."/>
            <person name="Getino M."/>
            <person name="Pursley I."/>
            <person name="Horton D.L."/>
            <person name="Alikhan N.F."/>
            <person name="Baker D."/>
            <person name="Gharbi K."/>
            <person name="Hall N."/>
            <person name="Watson M."/>
            <person name="Adriaenssens E.M."/>
            <person name="Foster-Nyarko E."/>
            <person name="Jarju S."/>
            <person name="Secka A."/>
            <person name="Antonio M."/>
            <person name="Oren A."/>
            <person name="Chaudhuri R.R."/>
            <person name="La Ragione R."/>
            <person name="Hildebrand F."/>
            <person name="Pallen M.J."/>
        </authorList>
    </citation>
    <scope>NUCLEOTIDE SEQUENCE</scope>
    <source>
        <strain evidence="3">ChiSjej6B24-2974</strain>
    </source>
</reference>
<proteinExistence type="predicted"/>